<name>A0A0M4DYL4_STRPR</name>
<dbReference type="PATRIC" id="fig|38300.4.peg.7000"/>
<dbReference type="EMBL" id="CP011340">
    <property type="protein sequence ID" value="ALC25000.1"/>
    <property type="molecule type" value="Genomic_DNA"/>
</dbReference>
<dbReference type="Gene3D" id="2.60.200.40">
    <property type="match status" value="1"/>
</dbReference>
<dbReference type="Proteomes" id="UP000060513">
    <property type="component" value="Chromosome"/>
</dbReference>
<dbReference type="STRING" id="38300.SPRI_6694"/>
<organism evidence="1">
    <name type="scientific">Streptomyces pristinaespiralis</name>
    <dbReference type="NCBI Taxonomy" id="38300"/>
    <lineage>
        <taxon>Bacteria</taxon>
        <taxon>Bacillati</taxon>
        <taxon>Actinomycetota</taxon>
        <taxon>Actinomycetes</taxon>
        <taxon>Kitasatosporales</taxon>
        <taxon>Streptomycetaceae</taxon>
        <taxon>Streptomyces</taxon>
    </lineage>
</organism>
<dbReference type="PROSITE" id="PS50146">
    <property type="entry name" value="DAGK"/>
    <property type="match status" value="1"/>
</dbReference>
<dbReference type="Pfam" id="PF00781">
    <property type="entry name" value="DAGK_cat"/>
    <property type="match status" value="1"/>
</dbReference>
<dbReference type="GeneID" id="97232261"/>
<keyword evidence="1" id="KW-0808">Transferase</keyword>
<dbReference type="InterPro" id="IPR016064">
    <property type="entry name" value="NAD/diacylglycerol_kinase_sf"/>
</dbReference>
<dbReference type="KEGG" id="spri:SPRI_6694"/>
<reference evidence="1 2" key="1">
    <citation type="submission" date="2015-08" db="EMBL/GenBank/DDBJ databases">
        <title>Genome sequence of the pristinamycin over-producing bacterium Streptomyces pristinaespiralis HCCB10218.</title>
        <authorList>
            <person name="Tian J."/>
            <person name="Yang J."/>
            <person name="Li L."/>
            <person name="Ruan L."/>
            <person name="Wei W."/>
            <person name="Zheng G."/>
            <person name="Wei Z."/>
            <person name="Yang S."/>
            <person name="Ge M."/>
            <person name="Jiang W."/>
            <person name="Lu Y."/>
        </authorList>
    </citation>
    <scope>NUCLEOTIDE SEQUENCE [LARGE SCALE GENOMIC DNA]</scope>
    <source>
        <strain evidence="1 2">HCCB 10218</strain>
    </source>
</reference>
<dbReference type="RefSeq" id="WP_053557613.1">
    <property type="nucleotide sequence ID" value="NZ_CP011340.1"/>
</dbReference>
<accession>A0A0M4DYL4</accession>
<dbReference type="SUPFAM" id="SSF111331">
    <property type="entry name" value="NAD kinase/diacylglycerol kinase-like"/>
    <property type="match status" value="1"/>
</dbReference>
<protein>
    <submittedName>
        <fullName evidence="1">Diacylglycerol kinase catalytic domain (Presumed)</fullName>
    </submittedName>
</protein>
<evidence type="ECO:0000313" key="2">
    <source>
        <dbReference type="Proteomes" id="UP000060513"/>
    </source>
</evidence>
<dbReference type="InterPro" id="IPR017438">
    <property type="entry name" value="ATP-NAD_kinase_N"/>
</dbReference>
<dbReference type="AlphaFoldDB" id="A0A0M4DYL4"/>
<dbReference type="InterPro" id="IPR001206">
    <property type="entry name" value="Diacylglycerol_kinase_cat_dom"/>
</dbReference>
<dbReference type="GO" id="GO:0016301">
    <property type="term" value="F:kinase activity"/>
    <property type="evidence" value="ECO:0007669"/>
    <property type="project" value="UniProtKB-KW"/>
</dbReference>
<dbReference type="Gene3D" id="3.40.50.10330">
    <property type="entry name" value="Probable inorganic polyphosphate/atp-NAD kinase, domain 1"/>
    <property type="match status" value="1"/>
</dbReference>
<evidence type="ECO:0000313" key="1">
    <source>
        <dbReference type="EMBL" id="ALC25000.1"/>
    </source>
</evidence>
<sequence>MNDNPREGRSGWPQGSTGRARLAVLVLLGSILVPLVTAGLRSVLWVLVGLAGSALAAMGVWWALAHTGAVKALGVVLSVGAPVTVLALYATSGMLWAACLSLALWVLAVALARTALAPGPSVVEQPVAKAPQQPWILMNPRSGGGKVGRFRLVEKARAAHCRVALLDGHQDVAALAQQAVDEGADLLAVAGGDGTQALVAEVAARNDLPFVVIPAGTRNHFALDLGLDRDDPAAALEALTDAVEIRVDLGYAANRVFVNNASFGTYASVVADPAYRNAKAHTVSQALPGLLRGVDPSRLRMRADGTYTEGLQALLVSNNAYGRAVDAARPGRRERLDSGRLGVVCVRVDSAAQAARMVRGPRAGGLVRLSAENVVVEADTATLPVGIDGEHTVLPAPVVCHSAPGVLRVHLPRHRPGTPRTSGAAADWPRVARLALGRPAAPPSPAVPDALVPPNREEKP</sequence>
<keyword evidence="1" id="KW-0418">Kinase</keyword>
<proteinExistence type="predicted"/>
<dbReference type="OrthoDB" id="3208200at2"/>
<gene>
    <name evidence="1" type="ORF">SPRI_6694</name>
</gene>